<feature type="transmembrane region" description="Helical" evidence="3">
    <location>
        <begin position="163"/>
        <end position="180"/>
    </location>
</feature>
<evidence type="ECO:0000256" key="2">
    <source>
        <dbReference type="ARBA" id="ARBA00022840"/>
    </source>
</evidence>
<dbReference type="CDD" id="cd02022">
    <property type="entry name" value="DPCK"/>
    <property type="match status" value="1"/>
</dbReference>
<dbReference type="InterPro" id="IPR027417">
    <property type="entry name" value="P-loop_NTPase"/>
</dbReference>
<dbReference type="PANTHER" id="PTHR10695">
    <property type="entry name" value="DEPHOSPHO-COA KINASE-RELATED"/>
    <property type="match status" value="1"/>
</dbReference>
<dbReference type="HAMAP" id="MF_00376">
    <property type="entry name" value="Dephospho_CoA_kinase"/>
    <property type="match status" value="1"/>
</dbReference>
<dbReference type="Proteomes" id="UP000050761">
    <property type="component" value="Unassembled WGS sequence"/>
</dbReference>
<keyword evidence="3" id="KW-1133">Transmembrane helix</keyword>
<keyword evidence="3" id="KW-0472">Membrane</keyword>
<proteinExistence type="inferred from homology"/>
<dbReference type="PROSITE" id="PS51219">
    <property type="entry name" value="DPCK"/>
    <property type="match status" value="1"/>
</dbReference>
<evidence type="ECO:0000256" key="1">
    <source>
        <dbReference type="ARBA" id="ARBA00022741"/>
    </source>
</evidence>
<keyword evidence="2" id="KW-0067">ATP-binding</keyword>
<dbReference type="SUPFAM" id="SSF52540">
    <property type="entry name" value="P-loop containing nucleoside triphosphate hydrolases"/>
    <property type="match status" value="1"/>
</dbReference>
<dbReference type="InterPro" id="IPR001977">
    <property type="entry name" value="Depp_CoAkinase"/>
</dbReference>
<dbReference type="Gene3D" id="3.40.50.300">
    <property type="entry name" value="P-loop containing nucleotide triphosphate hydrolases"/>
    <property type="match status" value="2"/>
</dbReference>
<keyword evidence="1" id="KW-0547">Nucleotide-binding</keyword>
<dbReference type="NCBIfam" id="TIGR00152">
    <property type="entry name" value="dephospho-CoA kinase"/>
    <property type="match status" value="1"/>
</dbReference>
<dbReference type="GO" id="GO:0004140">
    <property type="term" value="F:dephospho-CoA kinase activity"/>
    <property type="evidence" value="ECO:0007669"/>
    <property type="project" value="InterPro"/>
</dbReference>
<evidence type="ECO:0000256" key="3">
    <source>
        <dbReference type="SAM" id="Phobius"/>
    </source>
</evidence>
<protein>
    <submittedName>
        <fullName evidence="5">Dephospho-CoA kinase domain-containing protein</fullName>
    </submittedName>
</protein>
<evidence type="ECO:0000313" key="4">
    <source>
        <dbReference type="Proteomes" id="UP000050761"/>
    </source>
</evidence>
<reference evidence="5" key="1">
    <citation type="submission" date="2019-09" db="UniProtKB">
        <authorList>
            <consortium name="WormBaseParasite"/>
        </authorList>
    </citation>
    <scope>IDENTIFICATION</scope>
</reference>
<sequence>LSTDNCEACSWKFPVITETVIVGLTGGIATEKVTLSEIFRSHGLHVVDADVIAKKVVEPGSSELGDEFFDAASGAVDRVKMGNLVFNDDEKRRRLNSIPHPAIRREMLLQTLKHLLLGTHYVVLDKDEAVSRIAAQIRRKMEMATVLIDNNGTKKDLRAKVDALVPTVFSVLVICCFLFVKSPFFTTVLQT</sequence>
<keyword evidence="4" id="KW-1185">Reference proteome</keyword>
<keyword evidence="3" id="KW-0812">Transmembrane</keyword>
<dbReference type="Pfam" id="PF01121">
    <property type="entry name" value="CoaE"/>
    <property type="match status" value="1"/>
</dbReference>
<evidence type="ECO:0000313" key="5">
    <source>
        <dbReference type="WBParaSite" id="HPBE_0001214701-mRNA-1"/>
    </source>
</evidence>
<dbReference type="AlphaFoldDB" id="A0A183FV55"/>
<accession>A0A183FV55</accession>
<dbReference type="GO" id="GO:0005524">
    <property type="term" value="F:ATP binding"/>
    <property type="evidence" value="ECO:0007669"/>
    <property type="project" value="UniProtKB-KW"/>
</dbReference>
<dbReference type="PANTHER" id="PTHR10695:SF46">
    <property type="entry name" value="BIFUNCTIONAL COENZYME A SYNTHASE-RELATED"/>
    <property type="match status" value="1"/>
</dbReference>
<organism evidence="4 5">
    <name type="scientific">Heligmosomoides polygyrus</name>
    <name type="common">Parasitic roundworm</name>
    <dbReference type="NCBI Taxonomy" id="6339"/>
    <lineage>
        <taxon>Eukaryota</taxon>
        <taxon>Metazoa</taxon>
        <taxon>Ecdysozoa</taxon>
        <taxon>Nematoda</taxon>
        <taxon>Chromadorea</taxon>
        <taxon>Rhabditida</taxon>
        <taxon>Rhabditina</taxon>
        <taxon>Rhabditomorpha</taxon>
        <taxon>Strongyloidea</taxon>
        <taxon>Heligmosomidae</taxon>
        <taxon>Heligmosomoides</taxon>
    </lineage>
</organism>
<dbReference type="GO" id="GO:0015937">
    <property type="term" value="P:coenzyme A biosynthetic process"/>
    <property type="evidence" value="ECO:0007669"/>
    <property type="project" value="InterPro"/>
</dbReference>
<name>A0A183FV55_HELPZ</name>
<dbReference type="WBParaSite" id="HPBE_0001214701-mRNA-1">
    <property type="protein sequence ID" value="HPBE_0001214701-mRNA-1"/>
    <property type="gene ID" value="HPBE_0001214701"/>
</dbReference>